<dbReference type="GO" id="GO:0015297">
    <property type="term" value="F:antiporter activity"/>
    <property type="evidence" value="ECO:0007669"/>
    <property type="project" value="InterPro"/>
</dbReference>
<evidence type="ECO:0000313" key="10">
    <source>
        <dbReference type="EMBL" id="TFV79648.1"/>
    </source>
</evidence>
<dbReference type="InterPro" id="IPR036291">
    <property type="entry name" value="NAD(P)-bd_dom_sf"/>
</dbReference>
<dbReference type="GO" id="GO:0006813">
    <property type="term" value="P:potassium ion transport"/>
    <property type="evidence" value="ECO:0007669"/>
    <property type="project" value="InterPro"/>
</dbReference>
<gene>
    <name evidence="10" type="ORF">E4K64_03025</name>
</gene>
<evidence type="ECO:0000256" key="1">
    <source>
        <dbReference type="ARBA" id="ARBA00004141"/>
    </source>
</evidence>
<evidence type="ECO:0000256" key="2">
    <source>
        <dbReference type="ARBA" id="ARBA00005551"/>
    </source>
</evidence>
<keyword evidence="3" id="KW-0813">Transport</keyword>
<dbReference type="AlphaFoldDB" id="A0A4Y9PJ41"/>
<evidence type="ECO:0000259" key="8">
    <source>
        <dbReference type="Pfam" id="PF00999"/>
    </source>
</evidence>
<evidence type="ECO:0000256" key="5">
    <source>
        <dbReference type="ARBA" id="ARBA00022989"/>
    </source>
</evidence>
<dbReference type="Gene3D" id="1.20.1530.20">
    <property type="match status" value="1"/>
</dbReference>
<feature type="transmembrane region" description="Helical" evidence="7">
    <location>
        <begin position="118"/>
        <end position="138"/>
    </location>
</feature>
<evidence type="ECO:0000313" key="11">
    <source>
        <dbReference type="Proteomes" id="UP000297700"/>
    </source>
</evidence>
<dbReference type="Gene3D" id="3.40.50.720">
    <property type="entry name" value="NAD(P)-binding Rossmann-like Domain"/>
    <property type="match status" value="1"/>
</dbReference>
<dbReference type="InterPro" id="IPR038770">
    <property type="entry name" value="Na+/solute_symporter_sf"/>
</dbReference>
<dbReference type="InterPro" id="IPR003148">
    <property type="entry name" value="RCK_N"/>
</dbReference>
<dbReference type="GO" id="GO:1902600">
    <property type="term" value="P:proton transmembrane transport"/>
    <property type="evidence" value="ECO:0007669"/>
    <property type="project" value="InterPro"/>
</dbReference>
<evidence type="ECO:0000256" key="6">
    <source>
        <dbReference type="ARBA" id="ARBA00023136"/>
    </source>
</evidence>
<feature type="domain" description="RCK N-terminal" evidence="9">
    <location>
        <begin position="414"/>
        <end position="535"/>
    </location>
</feature>
<feature type="transmembrane region" description="Helical" evidence="7">
    <location>
        <begin position="6"/>
        <end position="24"/>
    </location>
</feature>
<dbReference type="Proteomes" id="UP000297700">
    <property type="component" value="Unassembled WGS sequence"/>
</dbReference>
<proteinExistence type="inferred from homology"/>
<dbReference type="SUPFAM" id="SSF51735">
    <property type="entry name" value="NAD(P)-binding Rossmann-fold domains"/>
    <property type="match status" value="1"/>
</dbReference>
<organism evidence="10 11">
    <name type="scientific">Bradyrhizobium frederickii</name>
    <dbReference type="NCBI Taxonomy" id="2560054"/>
    <lineage>
        <taxon>Bacteria</taxon>
        <taxon>Pseudomonadati</taxon>
        <taxon>Pseudomonadota</taxon>
        <taxon>Alphaproteobacteria</taxon>
        <taxon>Hyphomicrobiales</taxon>
        <taxon>Nitrobacteraceae</taxon>
        <taxon>Bradyrhizobium</taxon>
    </lineage>
</organism>
<dbReference type="PANTHER" id="PTHR42751">
    <property type="entry name" value="SODIUM/HYDROGEN EXCHANGER FAMILY/TRKA DOMAIN PROTEIN"/>
    <property type="match status" value="1"/>
</dbReference>
<sequence>MHELIRDITLSILFAWMLGLLAHFSRQPLILAYLIAGFCIGPFGAGWVHSQESISVISELGLIFMLFMIGLEIDLKKIVRAGRVILFAAGSQLLGGCLLGLLFFVGIGLALGGGHFDAVYLCVACALSSTVIIVKVLYEKRELDTLPGRITLGVLVLQDIFAILFLAVQPSLANLQAVVILLSIGRVAVLVAAALLVSRYVLPRLFHQIARRPELILLGALAWCFLVAETAERLSLSREMGALIAGVSLSTFPYALDVTAKVTTLRDFFITLFFVALGMTIPVPGLSVIGLALMIAAFTVVSRLLTTFTPLYLMKQGLRASLLPALNLAQISEFSLVVIQTGVADHHIAAETANAASFAFVVLAVLSTFAMSRSDEITRWAIGPLKRIGLRDLDHGSGHAEDGHEGGHGEARRVVILGFFRAASALLAEIERQAPVLLEQITVVDFNPNVYQTLLSRGLHVIYGDISNVDTLLHAGIGKSEMIILSVPDSLLKGATNEKLVRHVRALNPTALIVATADLLADVGALYEAGASYVTVTRLSDAHELFTVIEAAQAGLLAEKRAELDQRLGERREVLP</sequence>
<feature type="transmembrane region" description="Helical" evidence="7">
    <location>
        <begin position="150"/>
        <end position="169"/>
    </location>
</feature>
<feature type="transmembrane region" description="Helical" evidence="7">
    <location>
        <begin position="268"/>
        <end position="285"/>
    </location>
</feature>
<reference evidence="10 11" key="1">
    <citation type="submission" date="2019-03" db="EMBL/GenBank/DDBJ databases">
        <title>Bradyrhizobium strains diversity.</title>
        <authorList>
            <person name="Urquiaga M.C.O."/>
            <person name="Hungria M."/>
            <person name="Delamuta J.R.M."/>
            <person name="Klepa M.S."/>
        </authorList>
    </citation>
    <scope>NUCLEOTIDE SEQUENCE [LARGE SCALE GENOMIC DNA]</scope>
    <source>
        <strain evidence="10 11">CNPSo 3426</strain>
    </source>
</reference>
<dbReference type="GO" id="GO:0016020">
    <property type="term" value="C:membrane"/>
    <property type="evidence" value="ECO:0007669"/>
    <property type="project" value="UniProtKB-SubCell"/>
</dbReference>
<name>A0A4Y9PJ41_9BRAD</name>
<evidence type="ECO:0000256" key="7">
    <source>
        <dbReference type="SAM" id="Phobius"/>
    </source>
</evidence>
<feature type="transmembrane region" description="Helical" evidence="7">
    <location>
        <begin position="54"/>
        <end position="73"/>
    </location>
</feature>
<comment type="similarity">
    <text evidence="2">Belongs to the monovalent cation:proton antiporter 2 (CPA2) transporter (TC 2.A.37) family.</text>
</comment>
<evidence type="ECO:0000256" key="3">
    <source>
        <dbReference type="ARBA" id="ARBA00022448"/>
    </source>
</evidence>
<keyword evidence="5 7" id="KW-1133">Transmembrane helix</keyword>
<feature type="transmembrane region" description="Helical" evidence="7">
    <location>
        <begin position="85"/>
        <end position="112"/>
    </location>
</feature>
<accession>A0A4Y9PJ41</accession>
<keyword evidence="6 7" id="KW-0472">Membrane</keyword>
<comment type="caution">
    <text evidence="10">The sequence shown here is derived from an EMBL/GenBank/DDBJ whole genome shotgun (WGS) entry which is preliminary data.</text>
</comment>
<dbReference type="InterPro" id="IPR006153">
    <property type="entry name" value="Cation/H_exchanger_TM"/>
</dbReference>
<dbReference type="PANTHER" id="PTHR42751:SF3">
    <property type="entry name" value="SODIUM_GLUTAMATE SYMPORTER"/>
    <property type="match status" value="1"/>
</dbReference>
<feature type="domain" description="Cation/H+ exchanger transmembrane" evidence="8">
    <location>
        <begin position="12"/>
        <end position="366"/>
    </location>
</feature>
<comment type="subcellular location">
    <subcellularLocation>
        <location evidence="1">Membrane</location>
        <topology evidence="1">Multi-pass membrane protein</topology>
    </subcellularLocation>
</comment>
<evidence type="ECO:0000256" key="4">
    <source>
        <dbReference type="ARBA" id="ARBA00022692"/>
    </source>
</evidence>
<evidence type="ECO:0000259" key="9">
    <source>
        <dbReference type="Pfam" id="PF02254"/>
    </source>
</evidence>
<dbReference type="RefSeq" id="WP_135162120.1">
    <property type="nucleotide sequence ID" value="NZ_SPQS01000002.1"/>
</dbReference>
<dbReference type="Pfam" id="PF00999">
    <property type="entry name" value="Na_H_Exchanger"/>
    <property type="match status" value="1"/>
</dbReference>
<dbReference type="EMBL" id="SPQS01000002">
    <property type="protein sequence ID" value="TFV79648.1"/>
    <property type="molecule type" value="Genomic_DNA"/>
</dbReference>
<feature type="transmembrane region" description="Helical" evidence="7">
    <location>
        <begin position="175"/>
        <end position="197"/>
    </location>
</feature>
<dbReference type="Pfam" id="PF02254">
    <property type="entry name" value="TrkA_N"/>
    <property type="match status" value="1"/>
</dbReference>
<feature type="transmembrane region" description="Helical" evidence="7">
    <location>
        <begin position="31"/>
        <end position="48"/>
    </location>
</feature>
<keyword evidence="4 7" id="KW-0812">Transmembrane</keyword>
<protein>
    <submittedName>
        <fullName evidence="10">Uncharacterized protein</fullName>
    </submittedName>
</protein>